<dbReference type="EMBL" id="AFGF01000052">
    <property type="protein sequence ID" value="EGO64630.1"/>
    <property type="molecule type" value="Genomic_DNA"/>
</dbReference>
<organism evidence="2 3">
    <name type="scientific">Acetonema longum DSM 6540</name>
    <dbReference type="NCBI Taxonomy" id="1009370"/>
    <lineage>
        <taxon>Bacteria</taxon>
        <taxon>Bacillati</taxon>
        <taxon>Bacillota</taxon>
        <taxon>Negativicutes</taxon>
        <taxon>Acetonemataceae</taxon>
        <taxon>Acetonema</taxon>
    </lineage>
</organism>
<keyword evidence="1" id="KW-0472">Membrane</keyword>
<evidence type="ECO:0000313" key="3">
    <source>
        <dbReference type="Proteomes" id="UP000003240"/>
    </source>
</evidence>
<feature type="transmembrane region" description="Helical" evidence="1">
    <location>
        <begin position="20"/>
        <end position="39"/>
    </location>
</feature>
<keyword evidence="1" id="KW-1133">Transmembrane helix</keyword>
<accession>F7NH50</accession>
<sequence length="40" mass="4833">MGILVKNKAWSQRIFTPMDLMLLIWIFIIFNPFLNMYSLL</sequence>
<reference evidence="2 3" key="1">
    <citation type="journal article" date="2011" name="EMBO J.">
        <title>Structural diversity of bacterial flagellar motors.</title>
        <authorList>
            <person name="Chen S."/>
            <person name="Beeby M."/>
            <person name="Murphy G.E."/>
            <person name="Leadbetter J.R."/>
            <person name="Hendrixson D.R."/>
            <person name="Briegel A."/>
            <person name="Li Z."/>
            <person name="Shi J."/>
            <person name="Tocheva E.I."/>
            <person name="Muller A."/>
            <person name="Dobro M.J."/>
            <person name="Jensen G.J."/>
        </authorList>
    </citation>
    <scope>NUCLEOTIDE SEQUENCE [LARGE SCALE GENOMIC DNA]</scope>
    <source>
        <strain evidence="2 3">DSM 6540</strain>
    </source>
</reference>
<comment type="caution">
    <text evidence="2">The sequence shown here is derived from an EMBL/GenBank/DDBJ whole genome shotgun (WGS) entry which is preliminary data.</text>
</comment>
<evidence type="ECO:0000313" key="2">
    <source>
        <dbReference type="EMBL" id="EGO64630.1"/>
    </source>
</evidence>
<proteinExistence type="predicted"/>
<name>F7NH50_9FIRM</name>
<keyword evidence="1" id="KW-0812">Transmembrane</keyword>
<keyword evidence="3" id="KW-1185">Reference proteome</keyword>
<dbReference type="Proteomes" id="UP000003240">
    <property type="component" value="Unassembled WGS sequence"/>
</dbReference>
<gene>
    <name evidence="2" type="ORF">ALO_06968</name>
</gene>
<evidence type="ECO:0000256" key="1">
    <source>
        <dbReference type="SAM" id="Phobius"/>
    </source>
</evidence>
<dbReference type="AlphaFoldDB" id="F7NH50"/>
<protein>
    <submittedName>
        <fullName evidence="2">Uncharacterized protein</fullName>
    </submittedName>
</protein>